<keyword evidence="2" id="KW-1133">Transmembrane helix</keyword>
<dbReference type="SUPFAM" id="SSF49265">
    <property type="entry name" value="Fibronectin type III"/>
    <property type="match status" value="1"/>
</dbReference>
<dbReference type="CDD" id="cd00063">
    <property type="entry name" value="FN3"/>
    <property type="match status" value="1"/>
</dbReference>
<dbReference type="InterPro" id="IPR003961">
    <property type="entry name" value="FN3_dom"/>
</dbReference>
<dbReference type="AlphaFoldDB" id="A0A1Q9ETY8"/>
<evidence type="ECO:0000256" key="1">
    <source>
        <dbReference type="SAM" id="MobiDB-lite"/>
    </source>
</evidence>
<feature type="region of interest" description="Disordered" evidence="1">
    <location>
        <begin position="452"/>
        <end position="479"/>
    </location>
</feature>
<sequence>MEPLRADSSGFSVSWLSLGVVLVTFLLLPEQLLGFSEELWKLQQKLRRELGQVVRSFSGNPIIRAILDAAYWILRKASRGRFASPCSPPHSLRGRLGGPQEVLVLWTAHQQPNPLHEETYILAWRVGDGKGSTWQEEAINENLCREIGGGPDRWGAILDLPAEAVTRIRVCAVNCLGRGDWSHEELEVTTTRAKQPGSKIRNVLAKGVQTCANCANPMSKEPGEAAYAQLVCRSVFQPDCKHGPFCPKCRERVAQKVLSCCVCRGLIESWRQVTTRKIPIHSQSQNNRVSEHTSVSEHTNSVVAMSWANAHVARLAEKAPPEDICGLVVVCSWPMPQPVLEQYELFREKLAAAMPKEAYVYPGTTLHCTICTLRAFTSGRMESSEKQRSSESWSKILDAARRDPGWPTGPVALKMGRPTLEGSAGIFRYEDTAGTIAAMRKALRAAIIAAGGEPAEGGGDRSKAKPPSGTPEGEPAPHIPDIVHSTVLRWTAEPADRAAAQEAFAQVAESWEPVEIIATAPRAVFEDIPYMHIPDDAEHTWWRSSA</sequence>
<dbReference type="Gene3D" id="2.60.40.10">
    <property type="entry name" value="Immunoglobulins"/>
    <property type="match status" value="1"/>
</dbReference>
<name>A0A1Q9ETY8_SYMMI</name>
<feature type="transmembrane region" description="Helical" evidence="2">
    <location>
        <begin position="12"/>
        <end position="33"/>
    </location>
</feature>
<accession>A0A1Q9ETY8</accession>
<dbReference type="InterPro" id="IPR036116">
    <property type="entry name" value="FN3_sf"/>
</dbReference>
<evidence type="ECO:0000256" key="2">
    <source>
        <dbReference type="SAM" id="Phobius"/>
    </source>
</evidence>
<dbReference type="OrthoDB" id="418861at2759"/>
<organism evidence="4 5">
    <name type="scientific">Symbiodinium microadriaticum</name>
    <name type="common">Dinoflagellate</name>
    <name type="synonym">Zooxanthella microadriatica</name>
    <dbReference type="NCBI Taxonomy" id="2951"/>
    <lineage>
        <taxon>Eukaryota</taxon>
        <taxon>Sar</taxon>
        <taxon>Alveolata</taxon>
        <taxon>Dinophyceae</taxon>
        <taxon>Suessiales</taxon>
        <taxon>Symbiodiniaceae</taxon>
        <taxon>Symbiodinium</taxon>
    </lineage>
</organism>
<dbReference type="EMBL" id="LSRX01000069">
    <property type="protein sequence ID" value="OLQ10892.1"/>
    <property type="molecule type" value="Genomic_DNA"/>
</dbReference>
<keyword evidence="5" id="KW-1185">Reference proteome</keyword>
<protein>
    <recommendedName>
        <fullName evidence="3">Fibronectin type-III domain-containing protein</fullName>
    </recommendedName>
</protein>
<gene>
    <name evidence="4" type="ORF">AK812_SmicGene5301</name>
</gene>
<reference evidence="4 5" key="1">
    <citation type="submission" date="2016-02" db="EMBL/GenBank/DDBJ databases">
        <title>Genome analysis of coral dinoflagellate symbionts highlights evolutionary adaptations to a symbiotic lifestyle.</title>
        <authorList>
            <person name="Aranda M."/>
            <person name="Li Y."/>
            <person name="Liew Y.J."/>
            <person name="Baumgarten S."/>
            <person name="Simakov O."/>
            <person name="Wilson M."/>
            <person name="Piel J."/>
            <person name="Ashoor H."/>
            <person name="Bougouffa S."/>
            <person name="Bajic V.B."/>
            <person name="Ryu T."/>
            <person name="Ravasi T."/>
            <person name="Bayer T."/>
            <person name="Micklem G."/>
            <person name="Kim H."/>
            <person name="Bhak J."/>
            <person name="Lajeunesse T.C."/>
            <person name="Voolstra C.R."/>
        </authorList>
    </citation>
    <scope>NUCLEOTIDE SEQUENCE [LARGE SCALE GENOMIC DNA]</scope>
    <source>
        <strain evidence="4 5">CCMP2467</strain>
    </source>
</reference>
<evidence type="ECO:0000313" key="5">
    <source>
        <dbReference type="Proteomes" id="UP000186817"/>
    </source>
</evidence>
<keyword evidence="2" id="KW-0812">Transmembrane</keyword>
<dbReference type="InterPro" id="IPR013783">
    <property type="entry name" value="Ig-like_fold"/>
</dbReference>
<keyword evidence="2" id="KW-0472">Membrane</keyword>
<evidence type="ECO:0000313" key="4">
    <source>
        <dbReference type="EMBL" id="OLQ10892.1"/>
    </source>
</evidence>
<proteinExistence type="predicted"/>
<dbReference type="PROSITE" id="PS50853">
    <property type="entry name" value="FN3"/>
    <property type="match status" value="1"/>
</dbReference>
<comment type="caution">
    <text evidence="4">The sequence shown here is derived from an EMBL/GenBank/DDBJ whole genome shotgun (WGS) entry which is preliminary data.</text>
</comment>
<dbReference type="Proteomes" id="UP000186817">
    <property type="component" value="Unassembled WGS sequence"/>
</dbReference>
<evidence type="ECO:0000259" key="3">
    <source>
        <dbReference type="PROSITE" id="PS50853"/>
    </source>
</evidence>
<feature type="domain" description="Fibronectin type-III" evidence="3">
    <location>
        <begin position="88"/>
        <end position="193"/>
    </location>
</feature>